<dbReference type="STRING" id="444597.BST26_02790"/>
<dbReference type="GO" id="GO:0009898">
    <property type="term" value="C:cytoplasmic side of plasma membrane"/>
    <property type="evidence" value="ECO:0007669"/>
    <property type="project" value="TreeGrafter"/>
</dbReference>
<dbReference type="NCBIfam" id="TIGR03815">
    <property type="entry name" value="CpaE_hom_Actino"/>
    <property type="match status" value="1"/>
</dbReference>
<organism evidence="2 3">
    <name type="scientific">Mycolicibacterium insubricum</name>
    <dbReference type="NCBI Taxonomy" id="444597"/>
    <lineage>
        <taxon>Bacteria</taxon>
        <taxon>Bacillati</taxon>
        <taxon>Actinomycetota</taxon>
        <taxon>Actinomycetes</taxon>
        <taxon>Mycobacteriales</taxon>
        <taxon>Mycobacteriaceae</taxon>
        <taxon>Mycolicibacterium</taxon>
    </lineage>
</organism>
<dbReference type="GO" id="GO:0051782">
    <property type="term" value="P:negative regulation of cell division"/>
    <property type="evidence" value="ECO:0007669"/>
    <property type="project" value="TreeGrafter"/>
</dbReference>
<dbReference type="GO" id="GO:0016887">
    <property type="term" value="F:ATP hydrolysis activity"/>
    <property type="evidence" value="ECO:0007669"/>
    <property type="project" value="TreeGrafter"/>
</dbReference>
<feature type="domain" description="Rv3660c-like CheY-like N-terminal" evidence="1">
    <location>
        <begin position="8"/>
        <end position="115"/>
    </location>
</feature>
<evidence type="ECO:0000259" key="1">
    <source>
        <dbReference type="Pfam" id="PF26563"/>
    </source>
</evidence>
<dbReference type="Proteomes" id="UP000192801">
    <property type="component" value="Unassembled WGS sequence"/>
</dbReference>
<dbReference type="InterPro" id="IPR022521">
    <property type="entry name" value="Rv3660c"/>
</dbReference>
<evidence type="ECO:0000313" key="3">
    <source>
        <dbReference type="Proteomes" id="UP000192801"/>
    </source>
</evidence>
<dbReference type="Pfam" id="PF26563">
    <property type="entry name" value="Rv3660c_N"/>
    <property type="match status" value="1"/>
</dbReference>
<gene>
    <name evidence="2" type="ORF">BST26_02790</name>
</gene>
<dbReference type="InterPro" id="IPR050625">
    <property type="entry name" value="ParA/MinD_ATPase"/>
</dbReference>
<keyword evidence="3" id="KW-1185">Reference proteome</keyword>
<dbReference type="InterPro" id="IPR059050">
    <property type="entry name" value="Rv3660c_N"/>
</dbReference>
<reference evidence="2 3" key="1">
    <citation type="submission" date="2016-12" db="EMBL/GenBank/DDBJ databases">
        <title>The new phylogeny of genus Mycobacterium.</title>
        <authorList>
            <person name="Tortoli E."/>
            <person name="Trovato A."/>
            <person name="Cirillo D.M."/>
        </authorList>
    </citation>
    <scope>NUCLEOTIDE SEQUENCE [LARGE SCALE GENOMIC DNA]</scope>
    <source>
        <strain evidence="2 3">DSM 45130</strain>
    </source>
</reference>
<dbReference type="OrthoDB" id="3252838at2"/>
<dbReference type="RefSeq" id="WP_083029249.1">
    <property type="nucleotide sequence ID" value="NZ_AP022618.1"/>
</dbReference>
<comment type="caution">
    <text evidence="2">The sequence shown here is derived from an EMBL/GenBank/DDBJ whole genome shotgun (WGS) entry which is preliminary data.</text>
</comment>
<dbReference type="AlphaFoldDB" id="A0A1X0DLR7"/>
<proteinExistence type="predicted"/>
<dbReference type="InterPro" id="IPR027417">
    <property type="entry name" value="P-loop_NTPase"/>
</dbReference>
<dbReference type="GO" id="GO:0005829">
    <property type="term" value="C:cytosol"/>
    <property type="evidence" value="ECO:0007669"/>
    <property type="project" value="TreeGrafter"/>
</dbReference>
<protein>
    <recommendedName>
        <fullName evidence="1">Rv3660c-like CheY-like N-terminal domain-containing protein</fullName>
    </recommendedName>
</protein>
<sequence>MNCGVLAVVSDPGLRDEIDRIVAAAGLRVIHQPATDAVDRKAWTAAAAVIVDAPAVAGLTERALPRRAGTFLVCGTEPDGPGYAAAVAVGAQLLVQLPASATTLLRALADAGRTPATSEGRVLTVLSAHGGAGGSVFAAALALRSGDALLVDLDPFGGGIDRMLGIRSPGPRWADIAVAHGGLDFPSLRQVLPRVGGVSVLASGPEAPGSAAVEAVLDAGRRGGTTVVCDAVRTPGPSDIAVAGADLAVLCAQATLRGAAAGAVTAGQLRRANPNAGLVVRGPAPGGLRAADIAGEVGLPLLGAMRPQPQLAEQLERGGLQLAGRSPLARGADRVLRTLARAVASGRVA</sequence>
<accession>A0A1X0DLR7</accession>
<name>A0A1X0DLR7_9MYCO</name>
<dbReference type="PANTHER" id="PTHR43384">
    <property type="entry name" value="SEPTUM SITE-DETERMINING PROTEIN MIND HOMOLOG, CHLOROPLASTIC-RELATED"/>
    <property type="match status" value="1"/>
</dbReference>
<dbReference type="PANTHER" id="PTHR43384:SF11">
    <property type="entry name" value="SEPTUM SITE DETERMINING PROTEIN"/>
    <property type="match status" value="1"/>
</dbReference>
<evidence type="ECO:0000313" key="2">
    <source>
        <dbReference type="EMBL" id="ORA73346.1"/>
    </source>
</evidence>
<dbReference type="Gene3D" id="3.40.50.300">
    <property type="entry name" value="P-loop containing nucleotide triphosphate hydrolases"/>
    <property type="match status" value="1"/>
</dbReference>
<dbReference type="SUPFAM" id="SSF52540">
    <property type="entry name" value="P-loop containing nucleoside triphosphate hydrolases"/>
    <property type="match status" value="1"/>
</dbReference>
<dbReference type="EMBL" id="MVHS01000004">
    <property type="protein sequence ID" value="ORA73346.1"/>
    <property type="molecule type" value="Genomic_DNA"/>
</dbReference>
<dbReference type="GO" id="GO:0005524">
    <property type="term" value="F:ATP binding"/>
    <property type="evidence" value="ECO:0007669"/>
    <property type="project" value="TreeGrafter"/>
</dbReference>